<dbReference type="Proteomes" id="UP001152049">
    <property type="component" value="Unassembled WGS sequence"/>
</dbReference>
<name>A0A9W8RZS9_9HYPO</name>
<dbReference type="EMBL" id="JAOQAZ010000014">
    <property type="protein sequence ID" value="KAJ4259620.1"/>
    <property type="molecule type" value="Genomic_DNA"/>
</dbReference>
<reference evidence="1" key="1">
    <citation type="submission" date="2022-09" db="EMBL/GenBank/DDBJ databases">
        <title>Fusarium specimens isolated from Avocado Roots.</title>
        <authorList>
            <person name="Stajich J."/>
            <person name="Roper C."/>
            <person name="Heimlech-Rivalta G."/>
        </authorList>
    </citation>
    <scope>NUCLEOTIDE SEQUENCE</scope>
    <source>
        <strain evidence="1">CF00136</strain>
    </source>
</reference>
<organism evidence="1 2">
    <name type="scientific">Fusarium torreyae</name>
    <dbReference type="NCBI Taxonomy" id="1237075"/>
    <lineage>
        <taxon>Eukaryota</taxon>
        <taxon>Fungi</taxon>
        <taxon>Dikarya</taxon>
        <taxon>Ascomycota</taxon>
        <taxon>Pezizomycotina</taxon>
        <taxon>Sordariomycetes</taxon>
        <taxon>Hypocreomycetidae</taxon>
        <taxon>Hypocreales</taxon>
        <taxon>Nectriaceae</taxon>
        <taxon>Fusarium</taxon>
    </lineage>
</organism>
<protein>
    <submittedName>
        <fullName evidence="1">Uncharacterized protein</fullName>
    </submittedName>
</protein>
<accession>A0A9W8RZS9</accession>
<evidence type="ECO:0000313" key="1">
    <source>
        <dbReference type="EMBL" id="KAJ4259620.1"/>
    </source>
</evidence>
<dbReference type="AlphaFoldDB" id="A0A9W8RZS9"/>
<comment type="caution">
    <text evidence="1">The sequence shown here is derived from an EMBL/GenBank/DDBJ whole genome shotgun (WGS) entry which is preliminary data.</text>
</comment>
<keyword evidence="2" id="KW-1185">Reference proteome</keyword>
<sequence>MPGWKSRSVHDILSFCPEKPGTRQALKDIVAPSNLPQQPYSYPNLRWVLQSKIPALMTRSQPRNVRIDT</sequence>
<proteinExistence type="predicted"/>
<evidence type="ECO:0000313" key="2">
    <source>
        <dbReference type="Proteomes" id="UP001152049"/>
    </source>
</evidence>
<gene>
    <name evidence="1" type="ORF">NW762_007550</name>
</gene>